<keyword evidence="3" id="KW-1185">Reference proteome</keyword>
<gene>
    <name evidence="2" type="ORF">SARC_04569</name>
</gene>
<evidence type="ECO:0000313" key="2">
    <source>
        <dbReference type="EMBL" id="KNC83163.1"/>
    </source>
</evidence>
<accession>A0A0L0G4L1</accession>
<name>A0A0L0G4L1_9EUKA</name>
<dbReference type="AlphaFoldDB" id="A0A0L0G4L1"/>
<evidence type="ECO:0000256" key="1">
    <source>
        <dbReference type="SAM" id="MobiDB-lite"/>
    </source>
</evidence>
<organism evidence="2 3">
    <name type="scientific">Sphaeroforma arctica JP610</name>
    <dbReference type="NCBI Taxonomy" id="667725"/>
    <lineage>
        <taxon>Eukaryota</taxon>
        <taxon>Ichthyosporea</taxon>
        <taxon>Ichthyophonida</taxon>
        <taxon>Sphaeroforma</taxon>
    </lineage>
</organism>
<dbReference type="Proteomes" id="UP000054560">
    <property type="component" value="Unassembled WGS sequence"/>
</dbReference>
<feature type="compositionally biased region" description="Basic residues" evidence="1">
    <location>
        <begin position="73"/>
        <end position="86"/>
    </location>
</feature>
<sequence>MPALMYDSSSEQDNTEMIVVHRDAHEALKGRHNRRDHGNGWQRAAPRRDGWNTKITWHGSGKSSTEDSCKTNTKMKKPMKIWRHMNKKDQSQRSHSMNTSPVGTFSHTGL</sequence>
<protein>
    <submittedName>
        <fullName evidence="2">Uncharacterized protein</fullName>
    </submittedName>
</protein>
<reference evidence="2 3" key="1">
    <citation type="submission" date="2011-02" db="EMBL/GenBank/DDBJ databases">
        <title>The Genome Sequence of Sphaeroforma arctica JP610.</title>
        <authorList>
            <consortium name="The Broad Institute Genome Sequencing Platform"/>
            <person name="Russ C."/>
            <person name="Cuomo C."/>
            <person name="Young S.K."/>
            <person name="Zeng Q."/>
            <person name="Gargeya S."/>
            <person name="Alvarado L."/>
            <person name="Berlin A."/>
            <person name="Chapman S.B."/>
            <person name="Chen Z."/>
            <person name="Freedman E."/>
            <person name="Gellesch M."/>
            <person name="Goldberg J."/>
            <person name="Griggs A."/>
            <person name="Gujja S."/>
            <person name="Heilman E."/>
            <person name="Heiman D."/>
            <person name="Howarth C."/>
            <person name="Mehta T."/>
            <person name="Neiman D."/>
            <person name="Pearson M."/>
            <person name="Roberts A."/>
            <person name="Saif S."/>
            <person name="Shea T."/>
            <person name="Shenoy N."/>
            <person name="Sisk P."/>
            <person name="Stolte C."/>
            <person name="Sykes S."/>
            <person name="White J."/>
            <person name="Yandava C."/>
            <person name="Burger G."/>
            <person name="Gray M.W."/>
            <person name="Holland P.W.H."/>
            <person name="King N."/>
            <person name="Lang F.B.F."/>
            <person name="Roger A.J."/>
            <person name="Ruiz-Trillo I."/>
            <person name="Haas B."/>
            <person name="Nusbaum C."/>
            <person name="Birren B."/>
        </authorList>
    </citation>
    <scope>NUCLEOTIDE SEQUENCE [LARGE SCALE GENOMIC DNA]</scope>
    <source>
        <strain evidence="2 3">JP610</strain>
    </source>
</reference>
<dbReference type="GeneID" id="25905073"/>
<dbReference type="RefSeq" id="XP_014157065.1">
    <property type="nucleotide sequence ID" value="XM_014301590.1"/>
</dbReference>
<feature type="region of interest" description="Disordered" evidence="1">
    <location>
        <begin position="28"/>
        <end position="110"/>
    </location>
</feature>
<evidence type="ECO:0000313" key="3">
    <source>
        <dbReference type="Proteomes" id="UP000054560"/>
    </source>
</evidence>
<feature type="compositionally biased region" description="Polar residues" evidence="1">
    <location>
        <begin position="93"/>
        <end position="110"/>
    </location>
</feature>
<proteinExistence type="predicted"/>
<dbReference type="EMBL" id="KQ241858">
    <property type="protein sequence ID" value="KNC83163.1"/>
    <property type="molecule type" value="Genomic_DNA"/>
</dbReference>